<feature type="domain" description="HTH tetR-type" evidence="3">
    <location>
        <begin position="8"/>
        <end position="67"/>
    </location>
</feature>
<evidence type="ECO:0000313" key="5">
    <source>
        <dbReference type="EMBL" id="ODR55136.1"/>
    </source>
</evidence>
<dbReference type="PANTHER" id="PTHR30328:SF54">
    <property type="entry name" value="HTH-TYPE TRANSCRIPTIONAL REPRESSOR SCO4008"/>
    <property type="match status" value="1"/>
</dbReference>
<evidence type="ECO:0000256" key="1">
    <source>
        <dbReference type="ARBA" id="ARBA00023125"/>
    </source>
</evidence>
<feature type="DNA-binding region" description="H-T-H motif" evidence="2">
    <location>
        <begin position="30"/>
        <end position="49"/>
    </location>
</feature>
<dbReference type="InterPro" id="IPR001647">
    <property type="entry name" value="HTH_TetR"/>
</dbReference>
<dbReference type="RefSeq" id="WP_069152890.1">
    <property type="nucleotide sequence ID" value="NZ_MCGH01000002.1"/>
</dbReference>
<dbReference type="Proteomes" id="UP000094067">
    <property type="component" value="Unassembled WGS sequence"/>
</dbReference>
<dbReference type="OrthoDB" id="9780939at2"/>
<sequence length="203" mass="23146">MKKEEKTGLTKERILLAAMEEFGEKGYAAASLNNICAAGIPKGLLYHNYENKDALYLACVKQSFSVLMNCLQEKGGDGGLQEYMEARLLFFRENKKEARLFFETLLQPPAALSEQITELKKEFDEWNRSLYRRLLSGITLRKGVTQEAAMEYFTLMQSMFNGYFSSPACSGMPFTDIVKAHETKLSVFLDYMLYGMAERGEKE</sequence>
<keyword evidence="1 2" id="KW-0238">DNA-binding</keyword>
<dbReference type="InterPro" id="IPR036271">
    <property type="entry name" value="Tet_transcr_reg_TetR-rel_C_sf"/>
</dbReference>
<comment type="caution">
    <text evidence="4">The sequence shown here is derived from an EMBL/GenBank/DDBJ whole genome shotgun (WGS) entry which is preliminary data.</text>
</comment>
<organism evidence="4 6">
    <name type="scientific">Eisenbergiella tayi</name>
    <dbReference type="NCBI Taxonomy" id="1432052"/>
    <lineage>
        <taxon>Bacteria</taxon>
        <taxon>Bacillati</taxon>
        <taxon>Bacillota</taxon>
        <taxon>Clostridia</taxon>
        <taxon>Lachnospirales</taxon>
        <taxon>Lachnospiraceae</taxon>
        <taxon>Eisenbergiella</taxon>
    </lineage>
</organism>
<dbReference type="Pfam" id="PF00440">
    <property type="entry name" value="TetR_N"/>
    <property type="match status" value="1"/>
</dbReference>
<dbReference type="AlphaFoldDB" id="A0A1E3AEQ1"/>
<proteinExistence type="predicted"/>
<dbReference type="PROSITE" id="PS50977">
    <property type="entry name" value="HTH_TETR_2"/>
    <property type="match status" value="1"/>
</dbReference>
<accession>A0A1E3AEQ1</accession>
<gene>
    <name evidence="4" type="primary">mtrR_2</name>
    <name evidence="5" type="ORF">BEI59_04275</name>
    <name evidence="4" type="ORF">BEI61_03073</name>
</gene>
<dbReference type="InterPro" id="IPR009057">
    <property type="entry name" value="Homeodomain-like_sf"/>
</dbReference>
<dbReference type="Gene3D" id="1.10.357.10">
    <property type="entry name" value="Tetracycline Repressor, domain 2"/>
    <property type="match status" value="1"/>
</dbReference>
<dbReference type="EMBL" id="MEHA01000002">
    <property type="protein sequence ID" value="ODR55136.1"/>
    <property type="molecule type" value="Genomic_DNA"/>
</dbReference>
<name>A0A1E3AEQ1_9FIRM</name>
<dbReference type="SUPFAM" id="SSF48498">
    <property type="entry name" value="Tetracyclin repressor-like, C-terminal domain"/>
    <property type="match status" value="1"/>
</dbReference>
<dbReference type="EMBL" id="MCGH01000002">
    <property type="protein sequence ID" value="ODM07183.1"/>
    <property type="molecule type" value="Genomic_DNA"/>
</dbReference>
<evidence type="ECO:0000313" key="7">
    <source>
        <dbReference type="Proteomes" id="UP000094271"/>
    </source>
</evidence>
<evidence type="ECO:0000313" key="6">
    <source>
        <dbReference type="Proteomes" id="UP000094067"/>
    </source>
</evidence>
<dbReference type="GO" id="GO:0003677">
    <property type="term" value="F:DNA binding"/>
    <property type="evidence" value="ECO:0007669"/>
    <property type="project" value="UniProtKB-UniRule"/>
</dbReference>
<reference evidence="4 6" key="1">
    <citation type="submission" date="2016-07" db="EMBL/GenBank/DDBJ databases">
        <title>Characterization of isolates of Eisenbergiella tayi derived from blood cultures, using whole genome sequencing.</title>
        <authorList>
            <person name="Burdz T."/>
            <person name="Wiebe D."/>
            <person name="Huynh C."/>
            <person name="Bernard K."/>
        </authorList>
    </citation>
    <scope>NUCLEOTIDE SEQUENCE [LARGE SCALE GENOMIC DNA]</scope>
    <source>
        <strain evidence="4 6">NML 110608</strain>
    </source>
</reference>
<protein>
    <submittedName>
        <fullName evidence="4">HTH-type transcriptional regulator MtrR</fullName>
    </submittedName>
</protein>
<evidence type="ECO:0000259" key="3">
    <source>
        <dbReference type="PROSITE" id="PS50977"/>
    </source>
</evidence>
<reference evidence="5 7" key="2">
    <citation type="submission" date="2016-08" db="EMBL/GenBank/DDBJ databases">
        <authorList>
            <person name="Seilhamer J.J."/>
        </authorList>
    </citation>
    <scope>NUCLEOTIDE SEQUENCE [LARGE SCALE GENOMIC DNA]</scope>
    <source>
        <strain evidence="5 7">NML150140-1</strain>
    </source>
</reference>
<dbReference type="PRINTS" id="PR00455">
    <property type="entry name" value="HTHTETR"/>
</dbReference>
<dbReference type="InterPro" id="IPR050109">
    <property type="entry name" value="HTH-type_TetR-like_transc_reg"/>
</dbReference>
<dbReference type="PATRIC" id="fig|1432052.4.peg.3424"/>
<dbReference type="Proteomes" id="UP000094271">
    <property type="component" value="Unassembled WGS sequence"/>
</dbReference>
<dbReference type="SUPFAM" id="SSF46689">
    <property type="entry name" value="Homeodomain-like"/>
    <property type="match status" value="1"/>
</dbReference>
<evidence type="ECO:0000313" key="4">
    <source>
        <dbReference type="EMBL" id="ODM07183.1"/>
    </source>
</evidence>
<dbReference type="GO" id="GO:0006355">
    <property type="term" value="P:regulation of DNA-templated transcription"/>
    <property type="evidence" value="ECO:0007669"/>
    <property type="project" value="UniProtKB-ARBA"/>
</dbReference>
<evidence type="ECO:0000256" key="2">
    <source>
        <dbReference type="PROSITE-ProRule" id="PRU00335"/>
    </source>
</evidence>
<dbReference type="PANTHER" id="PTHR30328">
    <property type="entry name" value="TRANSCRIPTIONAL REPRESSOR"/>
    <property type="match status" value="1"/>
</dbReference>